<dbReference type="AlphaFoldDB" id="A0A1P8UGR7"/>
<reference evidence="2 3" key="1">
    <citation type="submission" date="2017-01" db="EMBL/GenBank/DDBJ databases">
        <title>Draft sequence of Acidihalobacter ferrooxidans strain DSM 14175 (strain V8).</title>
        <authorList>
            <person name="Khaleque H.N."/>
            <person name="Ramsay J.P."/>
            <person name="Murphy R.J.T."/>
            <person name="Kaksonen A.H."/>
            <person name="Boxall N.J."/>
            <person name="Watkin E.L.J."/>
        </authorList>
    </citation>
    <scope>NUCLEOTIDE SEQUENCE [LARGE SCALE GENOMIC DNA]</scope>
    <source>
        <strain evidence="2 3">V8</strain>
    </source>
</reference>
<name>A0A1P8UGR7_9GAMM</name>
<dbReference type="PANTHER" id="PTHR43346">
    <property type="entry name" value="LIGAND BINDING DOMAIN PROTEIN, PUTATIVE (AFU_ORTHOLOGUE AFUA_6G14370)-RELATED"/>
    <property type="match status" value="1"/>
</dbReference>
<dbReference type="Pfam" id="PF07883">
    <property type="entry name" value="Cupin_2"/>
    <property type="match status" value="1"/>
</dbReference>
<dbReference type="InterPro" id="IPR014710">
    <property type="entry name" value="RmlC-like_jellyroll"/>
</dbReference>
<dbReference type="KEGG" id="afy:BW247_07550"/>
<dbReference type="RefSeq" id="WP_076836612.1">
    <property type="nucleotide sequence ID" value="NZ_CP019434.1"/>
</dbReference>
<dbReference type="InterPro" id="IPR011051">
    <property type="entry name" value="RmlC_Cupin_sf"/>
</dbReference>
<protein>
    <submittedName>
        <fullName evidence="2">Cupin</fullName>
    </submittedName>
</protein>
<dbReference type="Proteomes" id="UP000243807">
    <property type="component" value="Chromosome"/>
</dbReference>
<dbReference type="OrthoDB" id="9180677at2"/>
<dbReference type="SUPFAM" id="SSF51182">
    <property type="entry name" value="RmlC-like cupins"/>
    <property type="match status" value="1"/>
</dbReference>
<dbReference type="InterPro" id="IPR013096">
    <property type="entry name" value="Cupin_2"/>
</dbReference>
<evidence type="ECO:0000313" key="2">
    <source>
        <dbReference type="EMBL" id="APZ42964.1"/>
    </source>
</evidence>
<gene>
    <name evidence="2" type="ORF">BW247_07550</name>
</gene>
<evidence type="ECO:0000313" key="3">
    <source>
        <dbReference type="Proteomes" id="UP000243807"/>
    </source>
</evidence>
<organism evidence="2 3">
    <name type="scientific">Acidihalobacter ferrooxydans</name>
    <dbReference type="NCBI Taxonomy" id="1765967"/>
    <lineage>
        <taxon>Bacteria</taxon>
        <taxon>Pseudomonadati</taxon>
        <taxon>Pseudomonadota</taxon>
        <taxon>Gammaproteobacteria</taxon>
        <taxon>Chromatiales</taxon>
        <taxon>Ectothiorhodospiraceae</taxon>
        <taxon>Acidihalobacter</taxon>
    </lineage>
</organism>
<dbReference type="CDD" id="cd06987">
    <property type="entry name" value="cupin_MAE_RS03005"/>
    <property type="match status" value="1"/>
</dbReference>
<dbReference type="InterPro" id="IPR052538">
    <property type="entry name" value="Flavonoid_dioxygenase-like"/>
</dbReference>
<evidence type="ECO:0000259" key="1">
    <source>
        <dbReference type="Pfam" id="PF07883"/>
    </source>
</evidence>
<feature type="domain" description="Cupin type-2" evidence="1">
    <location>
        <begin position="46"/>
        <end position="109"/>
    </location>
</feature>
<dbReference type="STRING" id="1765967.BW247_07550"/>
<dbReference type="EMBL" id="CP019434">
    <property type="protein sequence ID" value="APZ42964.1"/>
    <property type="molecule type" value="Genomic_DNA"/>
</dbReference>
<sequence length="150" mass="16171">MSAADSPTLKTPADYAAYRISPGDSNRLVIVHDELGDGVPFITCVEIYDVGGRTPPNSHRQAWEQFFVLAGEGMAICGEHRLELRPGGCLLVPPGTEHVVENTGATRLYTLTTMVPDEDFGRLIRSGAPVELDEQDLAILAGLRVPQAIS</sequence>
<accession>A0A1P8UGR7</accession>
<proteinExistence type="predicted"/>
<dbReference type="PANTHER" id="PTHR43346:SF1">
    <property type="entry name" value="QUERCETIN 2,3-DIOXYGENASE-RELATED"/>
    <property type="match status" value="1"/>
</dbReference>
<keyword evidence="3" id="KW-1185">Reference proteome</keyword>
<dbReference type="Gene3D" id="2.60.120.10">
    <property type="entry name" value="Jelly Rolls"/>
    <property type="match status" value="1"/>
</dbReference>